<dbReference type="InParanoid" id="I4Y6S7"/>
<feature type="region of interest" description="Disordered" evidence="1">
    <location>
        <begin position="1"/>
        <end position="28"/>
    </location>
</feature>
<name>I4Y6S7_WALMC</name>
<dbReference type="HOGENOM" id="CLU_113572_0_0_1"/>
<proteinExistence type="predicted"/>
<dbReference type="KEGG" id="wse:WALSEDRAFT_66171"/>
<protein>
    <submittedName>
        <fullName evidence="2">Uncharacterized protein</fullName>
    </submittedName>
</protein>
<evidence type="ECO:0000313" key="2">
    <source>
        <dbReference type="EMBL" id="EIM19669.1"/>
    </source>
</evidence>
<dbReference type="GeneID" id="18475089"/>
<gene>
    <name evidence="2" type="ORF">WALSEDRAFT_66171</name>
</gene>
<sequence>MDDHHRKSADLPEGHKNPPSESASAEFTGEHFLNDISFDFGAADARGNLDASQHGRRQSQRLNTNLNKRRRTDNESYGTRSFDIFPLIEQINKSVNQIVEKREQGNDNTLKEMANSLKEITNSLTVMDKSHHERVDRLEQELREIKEQRETPSYLPA</sequence>
<dbReference type="RefSeq" id="XP_006960330.1">
    <property type="nucleotide sequence ID" value="XM_006960268.1"/>
</dbReference>
<accession>I4Y6S7</accession>
<feature type="compositionally biased region" description="Basic and acidic residues" evidence="1">
    <location>
        <begin position="1"/>
        <end position="18"/>
    </location>
</feature>
<dbReference type="EMBL" id="JH668247">
    <property type="protein sequence ID" value="EIM19669.1"/>
    <property type="molecule type" value="Genomic_DNA"/>
</dbReference>
<feature type="region of interest" description="Disordered" evidence="1">
    <location>
        <begin position="49"/>
        <end position="77"/>
    </location>
</feature>
<dbReference type="Proteomes" id="UP000005242">
    <property type="component" value="Unassembled WGS sequence"/>
</dbReference>
<reference evidence="2 3" key="1">
    <citation type="journal article" date="2012" name="Fungal Genet. Biol.">
        <title>The genome of the xerotolerant mold Wallemia sebi reveals adaptations to osmotic stress and suggests cryptic sexual reproduction.</title>
        <authorList>
            <person name="Padamsee M."/>
            <person name="Kumar T.K.A."/>
            <person name="Riley R."/>
            <person name="Binder M."/>
            <person name="Boyd A."/>
            <person name="Calvo A.M."/>
            <person name="Furukawa K."/>
            <person name="Hesse C."/>
            <person name="Hohmann S."/>
            <person name="James T.Y."/>
            <person name="LaButti K."/>
            <person name="Lapidus A."/>
            <person name="Lindquist E."/>
            <person name="Lucas S."/>
            <person name="Miller K."/>
            <person name="Shantappa S."/>
            <person name="Grigoriev I.V."/>
            <person name="Hibbett D.S."/>
            <person name="McLaughlin D.J."/>
            <person name="Spatafora J.W."/>
            <person name="Aime M.C."/>
        </authorList>
    </citation>
    <scope>NUCLEOTIDE SEQUENCE [LARGE SCALE GENOMIC DNA]</scope>
    <source>
        <strain evidence="3">ATCC MYA-4683 / CBS 633.66</strain>
    </source>
</reference>
<dbReference type="AlphaFoldDB" id="I4Y6S7"/>
<feature type="non-terminal residue" evidence="2">
    <location>
        <position position="157"/>
    </location>
</feature>
<keyword evidence="3" id="KW-1185">Reference proteome</keyword>
<evidence type="ECO:0000313" key="3">
    <source>
        <dbReference type="Proteomes" id="UP000005242"/>
    </source>
</evidence>
<organism evidence="2 3">
    <name type="scientific">Wallemia mellicola (strain ATCC MYA-4683 / CBS 633.66)</name>
    <name type="common">Wallemia sebi (CBS 633.66)</name>
    <dbReference type="NCBI Taxonomy" id="671144"/>
    <lineage>
        <taxon>Eukaryota</taxon>
        <taxon>Fungi</taxon>
        <taxon>Dikarya</taxon>
        <taxon>Basidiomycota</taxon>
        <taxon>Wallemiomycotina</taxon>
        <taxon>Wallemiomycetes</taxon>
        <taxon>Wallemiales</taxon>
        <taxon>Wallemiaceae</taxon>
        <taxon>Wallemia</taxon>
    </lineage>
</organism>
<evidence type="ECO:0000256" key="1">
    <source>
        <dbReference type="SAM" id="MobiDB-lite"/>
    </source>
</evidence>